<dbReference type="PANTHER" id="PTHR43215:SF14">
    <property type="entry name" value="RADIAL SPOKE HEAD 1 HOMOLOG"/>
    <property type="match status" value="1"/>
</dbReference>
<dbReference type="AlphaFoldDB" id="A0A8S1RBU8"/>
<dbReference type="EMBL" id="CAJJDN010000154">
    <property type="protein sequence ID" value="CAD8124873.1"/>
    <property type="molecule type" value="Genomic_DNA"/>
</dbReference>
<evidence type="ECO:0000313" key="3">
    <source>
        <dbReference type="EMBL" id="CAD8124873.1"/>
    </source>
</evidence>
<dbReference type="Proteomes" id="UP000692954">
    <property type="component" value="Unassembled WGS sequence"/>
</dbReference>
<feature type="compositionally biased region" description="Polar residues" evidence="2">
    <location>
        <begin position="528"/>
        <end position="542"/>
    </location>
</feature>
<evidence type="ECO:0000256" key="1">
    <source>
        <dbReference type="ARBA" id="ARBA00022737"/>
    </source>
</evidence>
<evidence type="ECO:0000256" key="2">
    <source>
        <dbReference type="SAM" id="MobiDB-lite"/>
    </source>
</evidence>
<dbReference type="SMART" id="SM00698">
    <property type="entry name" value="MORN"/>
    <property type="match status" value="10"/>
</dbReference>
<keyword evidence="1" id="KW-0677">Repeat</keyword>
<organism evidence="3 4">
    <name type="scientific">Paramecium sonneborni</name>
    <dbReference type="NCBI Taxonomy" id="65129"/>
    <lineage>
        <taxon>Eukaryota</taxon>
        <taxon>Sar</taxon>
        <taxon>Alveolata</taxon>
        <taxon>Ciliophora</taxon>
        <taxon>Intramacronucleata</taxon>
        <taxon>Oligohymenophorea</taxon>
        <taxon>Peniculida</taxon>
        <taxon>Parameciidae</taxon>
        <taxon>Paramecium</taxon>
    </lineage>
</organism>
<dbReference type="Pfam" id="PF02493">
    <property type="entry name" value="MORN"/>
    <property type="match status" value="10"/>
</dbReference>
<dbReference type="OrthoDB" id="286100at2759"/>
<accession>A0A8S1RBU8</accession>
<dbReference type="InterPro" id="IPR003409">
    <property type="entry name" value="MORN"/>
</dbReference>
<gene>
    <name evidence="3" type="ORF">PSON_ATCC_30995.1.T1540084</name>
</gene>
<dbReference type="GO" id="GO:0005829">
    <property type="term" value="C:cytosol"/>
    <property type="evidence" value="ECO:0007669"/>
    <property type="project" value="TreeGrafter"/>
</dbReference>
<protein>
    <recommendedName>
        <fullName evidence="5">MORN repeat protein</fullName>
    </recommendedName>
</protein>
<keyword evidence="4" id="KW-1185">Reference proteome</keyword>
<comment type="caution">
    <text evidence="3">The sequence shown here is derived from an EMBL/GenBank/DDBJ whole genome shotgun (WGS) entry which is preliminary data.</text>
</comment>
<name>A0A8S1RBU8_9CILI</name>
<feature type="region of interest" description="Disordered" evidence="2">
    <location>
        <begin position="524"/>
        <end position="548"/>
    </location>
</feature>
<evidence type="ECO:0000313" key="4">
    <source>
        <dbReference type="Proteomes" id="UP000692954"/>
    </source>
</evidence>
<proteinExistence type="predicted"/>
<dbReference type="PANTHER" id="PTHR43215">
    <property type="entry name" value="RADIAL SPOKE HEAD 1 HOMOLOG"/>
    <property type="match status" value="1"/>
</dbReference>
<reference evidence="3" key="1">
    <citation type="submission" date="2021-01" db="EMBL/GenBank/DDBJ databases">
        <authorList>
            <consortium name="Genoscope - CEA"/>
            <person name="William W."/>
        </authorList>
    </citation>
    <scope>NUCLEOTIDE SEQUENCE</scope>
</reference>
<evidence type="ECO:0008006" key="5">
    <source>
        <dbReference type="Google" id="ProtNLM"/>
    </source>
</evidence>
<sequence length="602" mass="70930">MIKQQNIQLSFPNLEEWHYKQLQEVYQTQILQQYHILTQQIKTKFPIPNQINEYELPTQDNAIQFFQNYKPIIVDFSQVQDIKIKLYKNAAYFGNLVDGFRQGQGVLIKQTMQLYEGSFEKDKKEGIGFEVLKSNQYYYGNYVNGLPQGEGVFWSKSQKYIGQWHQGKKHGIGWYQGINQDYYLGNWENGRCYGFFLHINGYIYVGEIINDLKHGLGKEYLENGDIYNGEYRNGKPNGKGEYWWSNGNHYQGEFENGLRNGYGIWQSKTKTGINCYKGYYSNDKKCGEGIFEYANGTVYNGNFMEDKRCGYGQIIWNDKATYKGYWKDGLMDGEGVYQYDSLILKGNWKQNQLQTFDKVRMSLNEFPQLHQIKDIIENQDIQSQVAEEPDLDQIQDQFQKELLFGSKAETVQLNTSHNTSHHDMQFNPRFSILQKQFDLLSLLDQGLQFQSLETSQRQNSFSVAIQTDSKKKFLPKLNINKKHPTQYNINQSFQEQMKINSTNYQYRNLQGTPKMKETESFHHHTERFQGQTQKKSNRSVQNRSKKNKQVLLSKKEQNLWAIKMNKLKLSPTKYSKIWNHEVVDEIRQFLYPPVWKPPSHIP</sequence>